<protein>
    <submittedName>
        <fullName evidence="1">Uncharacterized protein</fullName>
    </submittedName>
</protein>
<reference evidence="1" key="2">
    <citation type="submission" date="2020-11" db="EMBL/GenBank/DDBJ databases">
        <authorList>
            <person name="McCartney M.A."/>
            <person name="Auch B."/>
            <person name="Kono T."/>
            <person name="Mallez S."/>
            <person name="Becker A."/>
            <person name="Gohl D.M."/>
            <person name="Silverstein K.A.T."/>
            <person name="Koren S."/>
            <person name="Bechman K.B."/>
            <person name="Herman A."/>
            <person name="Abrahante J.E."/>
            <person name="Garbe J."/>
        </authorList>
    </citation>
    <scope>NUCLEOTIDE SEQUENCE</scope>
    <source>
        <strain evidence="1">Duluth1</strain>
        <tissue evidence="1">Whole animal</tissue>
    </source>
</reference>
<sequence>MTRAQSAVIVCSQTPAFLITPLENYESTFCYNRLQSDTSVHDYTDGKLREHNLL</sequence>
<proteinExistence type="predicted"/>
<name>A0A9D4H8E0_DREPO</name>
<dbReference type="Proteomes" id="UP000828390">
    <property type="component" value="Unassembled WGS sequence"/>
</dbReference>
<evidence type="ECO:0000313" key="2">
    <source>
        <dbReference type="Proteomes" id="UP000828390"/>
    </source>
</evidence>
<dbReference type="AlphaFoldDB" id="A0A9D4H8E0"/>
<reference evidence="1" key="1">
    <citation type="journal article" date="2019" name="bioRxiv">
        <title>The Genome of the Zebra Mussel, Dreissena polymorpha: A Resource for Invasive Species Research.</title>
        <authorList>
            <person name="McCartney M.A."/>
            <person name="Auch B."/>
            <person name="Kono T."/>
            <person name="Mallez S."/>
            <person name="Zhang Y."/>
            <person name="Obille A."/>
            <person name="Becker A."/>
            <person name="Abrahante J.E."/>
            <person name="Garbe J."/>
            <person name="Badalamenti J.P."/>
            <person name="Herman A."/>
            <person name="Mangelson H."/>
            <person name="Liachko I."/>
            <person name="Sullivan S."/>
            <person name="Sone E.D."/>
            <person name="Koren S."/>
            <person name="Silverstein K.A.T."/>
            <person name="Beckman K.B."/>
            <person name="Gohl D.M."/>
        </authorList>
    </citation>
    <scope>NUCLEOTIDE SEQUENCE</scope>
    <source>
        <strain evidence="1">Duluth1</strain>
        <tissue evidence="1">Whole animal</tissue>
    </source>
</reference>
<comment type="caution">
    <text evidence="1">The sequence shown here is derived from an EMBL/GenBank/DDBJ whole genome shotgun (WGS) entry which is preliminary data.</text>
</comment>
<gene>
    <name evidence="1" type="ORF">DPMN_104780</name>
</gene>
<dbReference type="EMBL" id="JAIWYP010000004">
    <property type="protein sequence ID" value="KAH3831511.1"/>
    <property type="molecule type" value="Genomic_DNA"/>
</dbReference>
<evidence type="ECO:0000313" key="1">
    <source>
        <dbReference type="EMBL" id="KAH3831511.1"/>
    </source>
</evidence>
<accession>A0A9D4H8E0</accession>
<organism evidence="1 2">
    <name type="scientific">Dreissena polymorpha</name>
    <name type="common">Zebra mussel</name>
    <name type="synonym">Mytilus polymorpha</name>
    <dbReference type="NCBI Taxonomy" id="45954"/>
    <lineage>
        <taxon>Eukaryota</taxon>
        <taxon>Metazoa</taxon>
        <taxon>Spiralia</taxon>
        <taxon>Lophotrochozoa</taxon>
        <taxon>Mollusca</taxon>
        <taxon>Bivalvia</taxon>
        <taxon>Autobranchia</taxon>
        <taxon>Heteroconchia</taxon>
        <taxon>Euheterodonta</taxon>
        <taxon>Imparidentia</taxon>
        <taxon>Neoheterodontei</taxon>
        <taxon>Myida</taxon>
        <taxon>Dreissenoidea</taxon>
        <taxon>Dreissenidae</taxon>
        <taxon>Dreissena</taxon>
    </lineage>
</organism>
<keyword evidence="2" id="KW-1185">Reference proteome</keyword>